<dbReference type="Proteomes" id="UP000299102">
    <property type="component" value="Unassembled WGS sequence"/>
</dbReference>
<evidence type="ECO:0000313" key="2">
    <source>
        <dbReference type="EMBL" id="GBP22189.1"/>
    </source>
</evidence>
<feature type="region of interest" description="Disordered" evidence="1">
    <location>
        <begin position="236"/>
        <end position="306"/>
    </location>
</feature>
<feature type="compositionally biased region" description="Low complexity" evidence="1">
    <location>
        <begin position="112"/>
        <end position="121"/>
    </location>
</feature>
<accession>A0A4C1U797</accession>
<gene>
    <name evidence="2" type="ORF">EVAR_10699_1</name>
</gene>
<feature type="compositionally biased region" description="Basic and acidic residues" evidence="1">
    <location>
        <begin position="268"/>
        <end position="287"/>
    </location>
</feature>
<sequence>MQNTRCIRNLQELPDGKHSAYTDGVIWVIRIAFLNLSQSNVAGARQIVTDRWRGRNGIPLPPRNFDGISLVANEDLSPYHGALPADGAIEDWDPGHGSNSRRSRARPPPAAPAQARHTPAADSTRPRCAPHKLRARSRSLNLTQRTHLATRRKRLIRELAGFRCLFARWRRRLRTGGRLNFMNSSENKALADVTRNELLFSILTRITDRTDHVVTLATKDRNARLYEKCEVSETRTHRPKAGLVTKNDKNRDSDRVSSKGGSEIGVNIEKEIETEKEKGAHDRDQTKQRCLLGSSKAKMELHKQTS</sequence>
<feature type="compositionally biased region" description="Basic and acidic residues" evidence="1">
    <location>
        <begin position="246"/>
        <end position="257"/>
    </location>
</feature>
<comment type="caution">
    <text evidence="2">The sequence shown here is derived from an EMBL/GenBank/DDBJ whole genome shotgun (WGS) entry which is preliminary data.</text>
</comment>
<organism evidence="2 3">
    <name type="scientific">Eumeta variegata</name>
    <name type="common">Bagworm moth</name>
    <name type="synonym">Eumeta japonica</name>
    <dbReference type="NCBI Taxonomy" id="151549"/>
    <lineage>
        <taxon>Eukaryota</taxon>
        <taxon>Metazoa</taxon>
        <taxon>Ecdysozoa</taxon>
        <taxon>Arthropoda</taxon>
        <taxon>Hexapoda</taxon>
        <taxon>Insecta</taxon>
        <taxon>Pterygota</taxon>
        <taxon>Neoptera</taxon>
        <taxon>Endopterygota</taxon>
        <taxon>Lepidoptera</taxon>
        <taxon>Glossata</taxon>
        <taxon>Ditrysia</taxon>
        <taxon>Tineoidea</taxon>
        <taxon>Psychidae</taxon>
        <taxon>Oiketicinae</taxon>
        <taxon>Eumeta</taxon>
    </lineage>
</organism>
<name>A0A4C1U797_EUMVA</name>
<evidence type="ECO:0000256" key="1">
    <source>
        <dbReference type="SAM" id="MobiDB-lite"/>
    </source>
</evidence>
<proteinExistence type="predicted"/>
<keyword evidence="3" id="KW-1185">Reference proteome</keyword>
<dbReference type="EMBL" id="BGZK01000137">
    <property type="protein sequence ID" value="GBP22189.1"/>
    <property type="molecule type" value="Genomic_DNA"/>
</dbReference>
<feature type="region of interest" description="Disordered" evidence="1">
    <location>
        <begin position="87"/>
        <end position="132"/>
    </location>
</feature>
<protein>
    <submittedName>
        <fullName evidence="2">Uncharacterized protein</fullName>
    </submittedName>
</protein>
<feature type="compositionally biased region" description="Basic and acidic residues" evidence="1">
    <location>
        <begin position="297"/>
        <end position="306"/>
    </location>
</feature>
<reference evidence="2 3" key="1">
    <citation type="journal article" date="2019" name="Commun. Biol.">
        <title>The bagworm genome reveals a unique fibroin gene that provides high tensile strength.</title>
        <authorList>
            <person name="Kono N."/>
            <person name="Nakamura H."/>
            <person name="Ohtoshi R."/>
            <person name="Tomita M."/>
            <person name="Numata K."/>
            <person name="Arakawa K."/>
        </authorList>
    </citation>
    <scope>NUCLEOTIDE SEQUENCE [LARGE SCALE GENOMIC DNA]</scope>
</reference>
<dbReference type="AlphaFoldDB" id="A0A4C1U797"/>
<evidence type="ECO:0000313" key="3">
    <source>
        <dbReference type="Proteomes" id="UP000299102"/>
    </source>
</evidence>